<evidence type="ECO:0000313" key="6">
    <source>
        <dbReference type="Ensembl" id="ENSLBEP00000018642.1"/>
    </source>
</evidence>
<dbReference type="InterPro" id="IPR023298">
    <property type="entry name" value="ATPase_P-typ_TM_dom_sf"/>
</dbReference>
<feature type="transmembrane region" description="Helical" evidence="4">
    <location>
        <begin position="138"/>
        <end position="160"/>
    </location>
</feature>
<dbReference type="GeneTree" id="ENSGT00940000160101"/>
<dbReference type="GO" id="GO:0005802">
    <property type="term" value="C:trans-Golgi network"/>
    <property type="evidence" value="ECO:0007669"/>
    <property type="project" value="TreeGrafter"/>
</dbReference>
<dbReference type="SUPFAM" id="SSF81665">
    <property type="entry name" value="Calcium ATPase, transmembrane domain M"/>
    <property type="match status" value="1"/>
</dbReference>
<dbReference type="GO" id="GO:0045332">
    <property type="term" value="P:phospholipid translocation"/>
    <property type="evidence" value="ECO:0007669"/>
    <property type="project" value="TreeGrafter"/>
</dbReference>
<dbReference type="PANTHER" id="PTHR24092">
    <property type="entry name" value="PROBABLE PHOSPHOLIPID-TRANSPORTING ATPASE"/>
    <property type="match status" value="1"/>
</dbReference>
<dbReference type="Ensembl" id="ENSLBET00000019670.1">
    <property type="protein sequence ID" value="ENSLBEP00000018642.1"/>
    <property type="gene ID" value="ENSLBEG00000014364.1"/>
</dbReference>
<proteinExistence type="predicted"/>
<feature type="transmembrane region" description="Helical" evidence="4">
    <location>
        <begin position="99"/>
        <end position="118"/>
    </location>
</feature>
<keyword evidence="4" id="KW-0472">Membrane</keyword>
<dbReference type="GO" id="GO:0140326">
    <property type="term" value="F:ATPase-coupled intramembrane lipid transporter activity"/>
    <property type="evidence" value="ECO:0007669"/>
    <property type="project" value="TreeGrafter"/>
</dbReference>
<dbReference type="AlphaFoldDB" id="A0A3Q3FGX8"/>
<evidence type="ECO:0000259" key="5">
    <source>
        <dbReference type="Pfam" id="PF16212"/>
    </source>
</evidence>
<accession>A0A3Q3FGX8</accession>
<name>A0A3Q3FGX8_9LABR</name>
<organism evidence="6 7">
    <name type="scientific">Labrus bergylta</name>
    <name type="common">ballan wrasse</name>
    <dbReference type="NCBI Taxonomy" id="56723"/>
    <lineage>
        <taxon>Eukaryota</taxon>
        <taxon>Metazoa</taxon>
        <taxon>Chordata</taxon>
        <taxon>Craniata</taxon>
        <taxon>Vertebrata</taxon>
        <taxon>Euteleostomi</taxon>
        <taxon>Actinopterygii</taxon>
        <taxon>Neopterygii</taxon>
        <taxon>Teleostei</taxon>
        <taxon>Neoteleostei</taxon>
        <taxon>Acanthomorphata</taxon>
        <taxon>Eupercaria</taxon>
        <taxon>Labriformes</taxon>
        <taxon>Labridae</taxon>
        <taxon>Labrus</taxon>
    </lineage>
</organism>
<feature type="transmembrane region" description="Helical" evidence="4">
    <location>
        <begin position="35"/>
        <end position="54"/>
    </location>
</feature>
<reference evidence="6" key="2">
    <citation type="submission" date="2025-09" db="UniProtKB">
        <authorList>
            <consortium name="Ensembl"/>
        </authorList>
    </citation>
    <scope>IDENTIFICATION</scope>
</reference>
<evidence type="ECO:0000313" key="7">
    <source>
        <dbReference type="Proteomes" id="UP000261660"/>
    </source>
</evidence>
<dbReference type="STRING" id="56723.ENSLBEP00000018642"/>
<comment type="subcellular location">
    <subcellularLocation>
        <location evidence="1">Membrane</location>
        <topology evidence="1">Multi-pass membrane protein</topology>
    </subcellularLocation>
</comment>
<dbReference type="InterPro" id="IPR032630">
    <property type="entry name" value="P_typ_ATPase_c"/>
</dbReference>
<dbReference type="Proteomes" id="UP000261660">
    <property type="component" value="Unplaced"/>
</dbReference>
<protein>
    <recommendedName>
        <fullName evidence="5">P-type ATPase C-terminal domain-containing protein</fullName>
    </recommendedName>
</protein>
<evidence type="ECO:0000256" key="4">
    <source>
        <dbReference type="SAM" id="Phobius"/>
    </source>
</evidence>
<dbReference type="InParanoid" id="A0A3Q3FGX8"/>
<keyword evidence="3" id="KW-0460">Magnesium</keyword>
<keyword evidence="7" id="KW-1185">Reference proteome</keyword>
<evidence type="ECO:0000256" key="2">
    <source>
        <dbReference type="ARBA" id="ARBA00022723"/>
    </source>
</evidence>
<dbReference type="GO" id="GO:0007030">
    <property type="term" value="P:Golgi organization"/>
    <property type="evidence" value="ECO:0007669"/>
    <property type="project" value="TreeGrafter"/>
</dbReference>
<keyword evidence="2" id="KW-0479">Metal-binding</keyword>
<keyword evidence="4" id="KW-0812">Transmembrane</keyword>
<sequence>MISVFQQDVNDQNSLRYPSLYKPGQQNLLFNKSQFFLCTLQGLGTSFLLFFIPYGALSVMVKEDGSHFSDQQTFAVTVATSLVIVVSVQIGLDAHYWTVVNHLFIWGSLIVYFAILFAMQSNGMFGIFPSNFPFVGKFFLRCYAYIVVLGSTSSAVFLQVRRLQQYRKKEGPQKNLKRVSRTSSRRSAYAFSHQQGYGELITSGKNMKVGSVFSARSPGRTPNRFVWIENLLKKKNEVSCILMKT</sequence>
<evidence type="ECO:0000256" key="1">
    <source>
        <dbReference type="ARBA" id="ARBA00004141"/>
    </source>
</evidence>
<dbReference type="GO" id="GO:0005886">
    <property type="term" value="C:plasma membrane"/>
    <property type="evidence" value="ECO:0007669"/>
    <property type="project" value="TreeGrafter"/>
</dbReference>
<dbReference type="GO" id="GO:0046872">
    <property type="term" value="F:metal ion binding"/>
    <property type="evidence" value="ECO:0007669"/>
    <property type="project" value="UniProtKB-KW"/>
</dbReference>
<reference evidence="6" key="1">
    <citation type="submission" date="2025-08" db="UniProtKB">
        <authorList>
            <consortium name="Ensembl"/>
        </authorList>
    </citation>
    <scope>IDENTIFICATION</scope>
</reference>
<feature type="transmembrane region" description="Helical" evidence="4">
    <location>
        <begin position="74"/>
        <end position="92"/>
    </location>
</feature>
<dbReference type="PANTHER" id="PTHR24092:SF80">
    <property type="entry name" value="PHOSPHOLIPID-TRANSPORTING ATPASE IM-RELATED"/>
    <property type="match status" value="1"/>
</dbReference>
<feature type="domain" description="P-type ATPase C-terminal" evidence="5">
    <location>
        <begin position="2"/>
        <end position="158"/>
    </location>
</feature>
<evidence type="ECO:0000256" key="3">
    <source>
        <dbReference type="ARBA" id="ARBA00022842"/>
    </source>
</evidence>
<keyword evidence="4" id="KW-1133">Transmembrane helix</keyword>
<dbReference type="Pfam" id="PF16212">
    <property type="entry name" value="PhoLip_ATPase_C"/>
    <property type="match status" value="1"/>
</dbReference>